<evidence type="ECO:0000313" key="3">
    <source>
        <dbReference type="Proteomes" id="UP000054560"/>
    </source>
</evidence>
<proteinExistence type="predicted"/>
<feature type="region of interest" description="Disordered" evidence="1">
    <location>
        <begin position="1"/>
        <end position="73"/>
    </location>
</feature>
<reference evidence="2 3" key="1">
    <citation type="submission" date="2011-02" db="EMBL/GenBank/DDBJ databases">
        <title>The Genome Sequence of Sphaeroforma arctica JP610.</title>
        <authorList>
            <consortium name="The Broad Institute Genome Sequencing Platform"/>
            <person name="Russ C."/>
            <person name="Cuomo C."/>
            <person name="Young S.K."/>
            <person name="Zeng Q."/>
            <person name="Gargeya S."/>
            <person name="Alvarado L."/>
            <person name="Berlin A."/>
            <person name="Chapman S.B."/>
            <person name="Chen Z."/>
            <person name="Freedman E."/>
            <person name="Gellesch M."/>
            <person name="Goldberg J."/>
            <person name="Griggs A."/>
            <person name="Gujja S."/>
            <person name="Heilman E."/>
            <person name="Heiman D."/>
            <person name="Howarth C."/>
            <person name="Mehta T."/>
            <person name="Neiman D."/>
            <person name="Pearson M."/>
            <person name="Roberts A."/>
            <person name="Saif S."/>
            <person name="Shea T."/>
            <person name="Shenoy N."/>
            <person name="Sisk P."/>
            <person name="Stolte C."/>
            <person name="Sykes S."/>
            <person name="White J."/>
            <person name="Yandava C."/>
            <person name="Burger G."/>
            <person name="Gray M.W."/>
            <person name="Holland P.W.H."/>
            <person name="King N."/>
            <person name="Lang F.B.F."/>
            <person name="Roger A.J."/>
            <person name="Ruiz-Trillo I."/>
            <person name="Haas B."/>
            <person name="Nusbaum C."/>
            <person name="Birren B."/>
        </authorList>
    </citation>
    <scope>NUCLEOTIDE SEQUENCE [LARGE SCALE GENOMIC DNA]</scope>
    <source>
        <strain evidence="2 3">JP610</strain>
    </source>
</reference>
<feature type="compositionally biased region" description="Acidic residues" evidence="1">
    <location>
        <begin position="63"/>
        <end position="73"/>
    </location>
</feature>
<dbReference type="RefSeq" id="XP_014159820.1">
    <property type="nucleotide sequence ID" value="XM_014304345.1"/>
</dbReference>
<dbReference type="GeneID" id="25902415"/>
<evidence type="ECO:0000256" key="1">
    <source>
        <dbReference type="SAM" id="MobiDB-lite"/>
    </source>
</evidence>
<evidence type="ECO:0000313" key="2">
    <source>
        <dbReference type="EMBL" id="KNC85918.1"/>
    </source>
</evidence>
<keyword evidence="3" id="KW-1185">Reference proteome</keyword>
<dbReference type="AlphaFoldDB" id="A0A0L0GCC9"/>
<name>A0A0L0GCC9_9EUKA</name>
<dbReference type="Proteomes" id="UP000054560">
    <property type="component" value="Unassembled WGS sequence"/>
</dbReference>
<gene>
    <name evidence="2" type="ORF">SARC_01911</name>
</gene>
<accession>A0A0L0GCC9</accession>
<protein>
    <submittedName>
        <fullName evidence="2">Uncharacterized protein</fullName>
    </submittedName>
</protein>
<organism evidence="2 3">
    <name type="scientific">Sphaeroforma arctica JP610</name>
    <dbReference type="NCBI Taxonomy" id="667725"/>
    <lineage>
        <taxon>Eukaryota</taxon>
        <taxon>Ichthyosporea</taxon>
        <taxon>Ichthyophonida</taxon>
        <taxon>Sphaeroforma</taxon>
    </lineage>
</organism>
<dbReference type="EMBL" id="KQ241677">
    <property type="protein sequence ID" value="KNC85918.1"/>
    <property type="molecule type" value="Genomic_DNA"/>
</dbReference>
<feature type="compositionally biased region" description="Basic residues" evidence="1">
    <location>
        <begin position="12"/>
        <end position="33"/>
    </location>
</feature>
<sequence length="73" mass="8340">MNLSDEEQCKAEHHRKPNGARTRKKIRTIRKKRSESSFSSTEHVQVRMSIASDALDPKPSEVNSDEEVNMDVS</sequence>